<accession>A0AAV4UNX1</accession>
<organism evidence="2 3">
    <name type="scientific">Caerostris darwini</name>
    <dbReference type="NCBI Taxonomy" id="1538125"/>
    <lineage>
        <taxon>Eukaryota</taxon>
        <taxon>Metazoa</taxon>
        <taxon>Ecdysozoa</taxon>
        <taxon>Arthropoda</taxon>
        <taxon>Chelicerata</taxon>
        <taxon>Arachnida</taxon>
        <taxon>Araneae</taxon>
        <taxon>Araneomorphae</taxon>
        <taxon>Entelegynae</taxon>
        <taxon>Araneoidea</taxon>
        <taxon>Araneidae</taxon>
        <taxon>Caerostris</taxon>
    </lineage>
</organism>
<keyword evidence="3" id="KW-1185">Reference proteome</keyword>
<dbReference type="EMBL" id="BPLQ01011699">
    <property type="protein sequence ID" value="GIY59662.1"/>
    <property type="molecule type" value="Genomic_DNA"/>
</dbReference>
<evidence type="ECO:0000256" key="1">
    <source>
        <dbReference type="SAM" id="MobiDB-lite"/>
    </source>
</evidence>
<dbReference type="Proteomes" id="UP001054837">
    <property type="component" value="Unassembled WGS sequence"/>
</dbReference>
<evidence type="ECO:0000313" key="2">
    <source>
        <dbReference type="EMBL" id="GIY59662.1"/>
    </source>
</evidence>
<evidence type="ECO:0000313" key="3">
    <source>
        <dbReference type="Proteomes" id="UP001054837"/>
    </source>
</evidence>
<gene>
    <name evidence="2" type="ORF">CDAR_505301</name>
</gene>
<name>A0AAV4UNX1_9ARAC</name>
<feature type="region of interest" description="Disordered" evidence="1">
    <location>
        <begin position="1"/>
        <end position="22"/>
    </location>
</feature>
<proteinExistence type="predicted"/>
<sequence length="85" mass="9843">MHKEDFVQEDQISNASDDLTDGNFSAYFEDDPMGAGVSIYSVYHRFVRFVRKTWSRRSQIIYVFKNGKYVGTGYTWDGLSRTLGN</sequence>
<comment type="caution">
    <text evidence="2">The sequence shown here is derived from an EMBL/GenBank/DDBJ whole genome shotgun (WGS) entry which is preliminary data.</text>
</comment>
<protein>
    <submittedName>
        <fullName evidence="2">Uncharacterized protein</fullName>
    </submittedName>
</protein>
<dbReference type="AlphaFoldDB" id="A0AAV4UNX1"/>
<reference evidence="2 3" key="1">
    <citation type="submission" date="2021-06" db="EMBL/GenBank/DDBJ databases">
        <title>Caerostris darwini draft genome.</title>
        <authorList>
            <person name="Kono N."/>
            <person name="Arakawa K."/>
        </authorList>
    </citation>
    <scope>NUCLEOTIDE SEQUENCE [LARGE SCALE GENOMIC DNA]</scope>
</reference>